<name>A0A8J3RRI5_9ACTN</name>
<reference evidence="1 2" key="1">
    <citation type="submission" date="2021-01" db="EMBL/GenBank/DDBJ databases">
        <title>Whole genome shotgun sequence of Planobispora longispora NBRC 13918.</title>
        <authorList>
            <person name="Komaki H."/>
            <person name="Tamura T."/>
        </authorList>
    </citation>
    <scope>NUCLEOTIDE SEQUENCE [LARGE SCALE GENOMIC DNA]</scope>
    <source>
        <strain evidence="1 2">NBRC 13918</strain>
    </source>
</reference>
<comment type="caution">
    <text evidence="1">The sequence shown here is derived from an EMBL/GenBank/DDBJ whole genome shotgun (WGS) entry which is preliminary data.</text>
</comment>
<dbReference type="AlphaFoldDB" id="A0A8J3RRI5"/>
<evidence type="ECO:0000313" key="2">
    <source>
        <dbReference type="Proteomes" id="UP000616724"/>
    </source>
</evidence>
<accession>A0A8J3RRI5</accession>
<dbReference type="RefSeq" id="WP_203891527.1">
    <property type="nucleotide sequence ID" value="NZ_BOOH01000023.1"/>
</dbReference>
<protein>
    <recommendedName>
        <fullName evidence="3">NRDE family protein</fullName>
    </recommendedName>
</protein>
<dbReference type="Proteomes" id="UP000616724">
    <property type="component" value="Unassembled WGS sequence"/>
</dbReference>
<dbReference type="PANTHER" id="PTHR17985:SF8">
    <property type="entry name" value="TRANSPORT AND GOLGI ORGANIZATION PROTEIN 2 HOMOLOG"/>
    <property type="match status" value="1"/>
</dbReference>
<evidence type="ECO:0008006" key="3">
    <source>
        <dbReference type="Google" id="ProtNLM"/>
    </source>
</evidence>
<evidence type="ECO:0000313" key="1">
    <source>
        <dbReference type="EMBL" id="GIH76963.1"/>
    </source>
</evidence>
<proteinExistence type="predicted"/>
<gene>
    <name evidence="1" type="ORF">Plo01_33920</name>
</gene>
<dbReference type="PANTHER" id="PTHR17985">
    <property type="entry name" value="SER/THR-RICH PROTEIN T10 IN DGCR REGION"/>
    <property type="match status" value="1"/>
</dbReference>
<keyword evidence="2" id="KW-1185">Reference proteome</keyword>
<dbReference type="Pfam" id="PF05742">
    <property type="entry name" value="TANGO2"/>
    <property type="match status" value="1"/>
</dbReference>
<organism evidence="1 2">
    <name type="scientific">Planobispora longispora</name>
    <dbReference type="NCBI Taxonomy" id="28887"/>
    <lineage>
        <taxon>Bacteria</taxon>
        <taxon>Bacillati</taxon>
        <taxon>Actinomycetota</taxon>
        <taxon>Actinomycetes</taxon>
        <taxon>Streptosporangiales</taxon>
        <taxon>Streptosporangiaceae</taxon>
        <taxon>Planobispora</taxon>
    </lineage>
</organism>
<dbReference type="EMBL" id="BOOH01000023">
    <property type="protein sequence ID" value="GIH76963.1"/>
    <property type="molecule type" value="Genomic_DNA"/>
</dbReference>
<dbReference type="InterPro" id="IPR008551">
    <property type="entry name" value="TANGO2"/>
</dbReference>
<sequence>MCTVALSVEPDAAIPLIMVGVRDEFTGRPWVPPDEHWPGLVGGRDLQAGGTWLAVDPASGRAGALLNGHGVLADERRRRSRGDLPLLAAAQGRLPDLDLSRYDPFHLVLGEAGGARMWSWDGSGLRVTEFPPGTHMIVNSGWEEGEENERVAFFRPLFAEAARPLTVEGPWEEWAFLATGAGLPPEDPRAMVIRRELPDGRVFASLSVTMLALTPSGIRYDFTGAPRDPGSFHRVLPR</sequence>